<protein>
    <submittedName>
        <fullName evidence="3">Cytochrome c family protein</fullName>
    </submittedName>
</protein>
<organism evidence="3 4">
    <name type="scientific">Geoglobus acetivorans</name>
    <dbReference type="NCBI Taxonomy" id="565033"/>
    <lineage>
        <taxon>Archaea</taxon>
        <taxon>Methanobacteriati</taxon>
        <taxon>Methanobacteriota</taxon>
        <taxon>Archaeoglobi</taxon>
        <taxon>Archaeoglobales</taxon>
        <taxon>Archaeoglobaceae</taxon>
        <taxon>Geoglobus</taxon>
    </lineage>
</organism>
<gene>
    <name evidence="3" type="ORF">GACE_1847</name>
</gene>
<dbReference type="STRING" id="565033.GACE_1847"/>
<dbReference type="GO" id="GO:0016491">
    <property type="term" value="F:oxidoreductase activity"/>
    <property type="evidence" value="ECO:0007669"/>
    <property type="project" value="TreeGrafter"/>
</dbReference>
<dbReference type="EMBL" id="CP009552">
    <property type="protein sequence ID" value="AIY90873.1"/>
    <property type="molecule type" value="Genomic_DNA"/>
</dbReference>
<evidence type="ECO:0000259" key="2">
    <source>
        <dbReference type="Pfam" id="PF22113"/>
    </source>
</evidence>
<dbReference type="Gene3D" id="2.60.120.260">
    <property type="entry name" value="Galactose-binding domain-like"/>
    <property type="match status" value="2"/>
</dbReference>
<dbReference type="HOGENOM" id="CLU_292519_0_0_2"/>
<evidence type="ECO:0000313" key="4">
    <source>
        <dbReference type="Proteomes" id="UP000030624"/>
    </source>
</evidence>
<dbReference type="Proteomes" id="UP000030624">
    <property type="component" value="Chromosome"/>
</dbReference>
<dbReference type="PANTHER" id="PTHR35038">
    <property type="entry name" value="DISSIMILATORY SULFITE REDUCTASE SIRA"/>
    <property type="match status" value="1"/>
</dbReference>
<keyword evidence="1" id="KW-0732">Signal</keyword>
<sequence>MKQSIHANLNSNAANTTKLTDTIDKACWACHGDGTEPTEHPASYKNPKKCEDCHTGTTQFSAPLVAEHYYAGEDLVVQATCQDCHSKGEMLNANSDPDAGSVNATISHYGKKRTDLVLNINGDVLTDCYYCHQNTTTTFKNVMRNPNHSYMYDHTDSPNSPKCWNCHSAGRIHDQTHVKPQISNGLCLGCHQSGIGSAKPIPTAHNSTMNCYSCHMDPKDETYDTVTAQIHGIKFISSDGTYTMWDKTNAANCVDCHENQNTSASLTAWGYTIPAIPKLNHSNDPIAGQKWGTYWTSDIEACYYCHQSGIHKDRTGLLGNVTLIADGAKDLSGTWCANCHYQSSPDYKGNQLNPVPPRIDVDEGTANDGTTWVDHSGFLSSSFTDSVCKQCHGGVAQSATTLKDFVHAVSEGTGGGCIACHESYTGSIGINVSSYGRHVNVNTTDGTGNLTDADCTTCHYDTSKMFDPGWSVATYSCQDCHLNGTPVNVPSDVRLTTFQHGNNDCKSCHVAGGYAEGRYYHWNYSTPYGAVKEPGWPGWTGTFVKCSDCHYTHSKRDEPFHAPGIGTYMATMYTSCGGGNCHGNGQIHDTVTVPYLSPPIVTVSASKSYAYVGDTITITAEVIGYNVQIYNATYRLVHNGVVVEQGQLTPDDGRFGGVDSRGFGYEKFTFSIDTTGFEPGEYRIYVTGEKDTGKSATTFTTFTLSKGGVVPSPTAYNFGFESWTVSSTPVSWTNVSAAVTQSAPKSGSASAGLASATAGYLESARFQVTPGASYQVTVYVKKPADGGYAGISLVQWNGNTVISETPVVKLEGHTSDWVLLGVEITASSSATNFSIRLYASNTTAYFDDVSVIITPPVTTNYVVNGGFDSDWGTGRPDRYFRSAEYKQKPYEPIKAWEPKGIASNGLDVNTTVAIGKRSAGIYGSGYWTTPYADTSFGTLYRYYQQYYAINLAEGKTFTAQFKIYSDSMNGRAGIQFVYRSYKDVGDNAGTPETYRVYVDSVTSGWLGVITSGKMPAGKQYLQIKLFSEGANHVLFDEVAVY</sequence>
<name>A0A0A7GGD6_GEOAI</name>
<accession>A0A0A7GGD6</accession>
<dbReference type="Pfam" id="PF22113">
    <property type="entry name" value="Mtrc-MtrF_II-IV_dom"/>
    <property type="match status" value="1"/>
</dbReference>
<dbReference type="Gene3D" id="3.90.10.10">
    <property type="entry name" value="Cytochrome C3"/>
    <property type="match status" value="1"/>
</dbReference>
<dbReference type="AlphaFoldDB" id="A0A0A7GGD6"/>
<dbReference type="SUPFAM" id="SSF48695">
    <property type="entry name" value="Multiheme cytochromes"/>
    <property type="match status" value="3"/>
</dbReference>
<dbReference type="eggNOG" id="arCOG09418">
    <property type="taxonomic scope" value="Archaea"/>
</dbReference>
<feature type="domain" description="Outer membrane cytochrome MtrC/MtrF-like" evidence="2">
    <location>
        <begin position="182"/>
        <end position="343"/>
    </location>
</feature>
<dbReference type="KEGG" id="gac:GACE_1847"/>
<proteinExistence type="predicted"/>
<dbReference type="SUPFAM" id="SSF49785">
    <property type="entry name" value="Galactose-binding domain-like"/>
    <property type="match status" value="1"/>
</dbReference>
<dbReference type="InterPro" id="IPR036280">
    <property type="entry name" value="Multihaem_cyt_sf"/>
</dbReference>
<evidence type="ECO:0000256" key="1">
    <source>
        <dbReference type="ARBA" id="ARBA00022729"/>
    </source>
</evidence>
<evidence type="ECO:0000313" key="3">
    <source>
        <dbReference type="EMBL" id="AIY90873.1"/>
    </source>
</evidence>
<dbReference type="InterPro" id="IPR054337">
    <property type="entry name" value="Mtrc-MtrF-like_dom_II/IV"/>
</dbReference>
<reference evidence="3 4" key="1">
    <citation type="journal article" date="2015" name="Appl. Environ. Microbiol.">
        <title>The Geoglobus acetivorans genome: Fe(III) reduction, acetate utilization, autotrophic growth, and degradation of aromatic compounds in a hyperthermophilic archaeon.</title>
        <authorList>
            <person name="Mardanov A.V."/>
            <person name="Slododkina G.B."/>
            <person name="Slobodkin A.I."/>
            <person name="Beletsky A.V."/>
            <person name="Gavrilov S.N."/>
            <person name="Kublanov I.V."/>
            <person name="Bonch-Osmolovskaya E.A."/>
            <person name="Skryabin K.G."/>
            <person name="Ravin N.V."/>
        </authorList>
    </citation>
    <scope>NUCLEOTIDE SEQUENCE [LARGE SCALE GENOMIC DNA]</scope>
    <source>
        <strain evidence="3 4">SBH6</strain>
    </source>
</reference>
<dbReference type="InterPro" id="IPR051829">
    <property type="entry name" value="Multiheme_Cytochr_ET"/>
</dbReference>
<dbReference type="Gene3D" id="1.10.1130.10">
    <property type="entry name" value="Flavocytochrome C3, Chain A"/>
    <property type="match status" value="2"/>
</dbReference>
<dbReference type="InterPro" id="IPR008979">
    <property type="entry name" value="Galactose-bd-like_sf"/>
</dbReference>
<dbReference type="PANTHER" id="PTHR35038:SF6">
    <property type="entry name" value="SURFACE LOCALIZED DECAHEME CYTOCHROME C LIPOPROTEIN"/>
    <property type="match status" value="1"/>
</dbReference>